<keyword evidence="3" id="KW-1185">Reference proteome</keyword>
<proteinExistence type="predicted"/>
<dbReference type="AlphaFoldDB" id="A0A4Q7YQY9"/>
<protein>
    <recommendedName>
        <fullName evidence="4">Outer membrane efflux protein</fullName>
    </recommendedName>
</protein>
<accession>A0A4Q7YQY9</accession>
<sequence length="70" mass="7808">MQKLALVICLLMHSFVLVAQQQVKETTIAEFDAALQRLVAQEAQWHKVIDAVNIEQVPVDYAIGKTICGE</sequence>
<keyword evidence="1" id="KW-0732">Signal</keyword>
<evidence type="ECO:0000256" key="1">
    <source>
        <dbReference type="SAM" id="SignalP"/>
    </source>
</evidence>
<comment type="caution">
    <text evidence="2">The sequence shown here is derived from an EMBL/GenBank/DDBJ whole genome shotgun (WGS) entry which is preliminary data.</text>
</comment>
<feature type="signal peptide" evidence="1">
    <location>
        <begin position="1"/>
        <end position="19"/>
    </location>
</feature>
<organism evidence="2 3">
    <name type="scientific">Edaphobacter modestus</name>
    <dbReference type="NCBI Taxonomy" id="388466"/>
    <lineage>
        <taxon>Bacteria</taxon>
        <taxon>Pseudomonadati</taxon>
        <taxon>Acidobacteriota</taxon>
        <taxon>Terriglobia</taxon>
        <taxon>Terriglobales</taxon>
        <taxon>Acidobacteriaceae</taxon>
        <taxon>Edaphobacter</taxon>
    </lineage>
</organism>
<dbReference type="RefSeq" id="WP_130417540.1">
    <property type="nucleotide sequence ID" value="NZ_SHKW01000001.1"/>
</dbReference>
<dbReference type="EMBL" id="SHKW01000001">
    <property type="protein sequence ID" value="RZU39313.1"/>
    <property type="molecule type" value="Genomic_DNA"/>
</dbReference>
<evidence type="ECO:0000313" key="3">
    <source>
        <dbReference type="Proteomes" id="UP000292958"/>
    </source>
</evidence>
<gene>
    <name evidence="2" type="ORF">BDD14_0682</name>
</gene>
<name>A0A4Q7YQY9_9BACT</name>
<feature type="chain" id="PRO_5020258649" description="Outer membrane efflux protein" evidence="1">
    <location>
        <begin position="20"/>
        <end position="70"/>
    </location>
</feature>
<evidence type="ECO:0008006" key="4">
    <source>
        <dbReference type="Google" id="ProtNLM"/>
    </source>
</evidence>
<evidence type="ECO:0000313" key="2">
    <source>
        <dbReference type="EMBL" id="RZU39313.1"/>
    </source>
</evidence>
<reference evidence="2 3" key="1">
    <citation type="submission" date="2019-02" db="EMBL/GenBank/DDBJ databases">
        <title>Genomic Encyclopedia of Archaeal and Bacterial Type Strains, Phase II (KMG-II): from individual species to whole genera.</title>
        <authorList>
            <person name="Goeker M."/>
        </authorList>
    </citation>
    <scope>NUCLEOTIDE SEQUENCE [LARGE SCALE GENOMIC DNA]</scope>
    <source>
        <strain evidence="2 3">DSM 18101</strain>
    </source>
</reference>
<dbReference type="Proteomes" id="UP000292958">
    <property type="component" value="Unassembled WGS sequence"/>
</dbReference>